<sequence length="75" mass="8054">MITDSDALKDAADAYVAKLRTAGVQVTSTHYNAVTHDFMMLNPLRNTRANKSAVAESTAALREALYAPQTPTTGK</sequence>
<keyword evidence="3" id="KW-1185">Reference proteome</keyword>
<dbReference type="Gene3D" id="3.40.50.1820">
    <property type="entry name" value="alpha/beta hydrolase"/>
    <property type="match status" value="1"/>
</dbReference>
<dbReference type="InterPro" id="IPR013094">
    <property type="entry name" value="AB_hydrolase_3"/>
</dbReference>
<proteinExistence type="predicted"/>
<name>A0ABQ3DDN4_9ACTN</name>
<gene>
    <name evidence="2" type="ORF">GCM10010345_85590</name>
</gene>
<dbReference type="InterPro" id="IPR029058">
    <property type="entry name" value="AB_hydrolase_fold"/>
</dbReference>
<dbReference type="Pfam" id="PF07859">
    <property type="entry name" value="Abhydrolase_3"/>
    <property type="match status" value="1"/>
</dbReference>
<feature type="domain" description="Alpha/beta hydrolase fold-3" evidence="1">
    <location>
        <begin position="3"/>
        <end position="40"/>
    </location>
</feature>
<accession>A0ABQ3DDN4</accession>
<protein>
    <recommendedName>
        <fullName evidence="1">Alpha/beta hydrolase fold-3 domain-containing protein</fullName>
    </recommendedName>
</protein>
<dbReference type="Proteomes" id="UP000653644">
    <property type="component" value="Unassembled WGS sequence"/>
</dbReference>
<evidence type="ECO:0000259" key="1">
    <source>
        <dbReference type="Pfam" id="PF07859"/>
    </source>
</evidence>
<dbReference type="SUPFAM" id="SSF53474">
    <property type="entry name" value="alpha/beta-Hydrolases"/>
    <property type="match status" value="1"/>
</dbReference>
<comment type="caution">
    <text evidence="2">The sequence shown here is derived from an EMBL/GenBank/DDBJ whole genome shotgun (WGS) entry which is preliminary data.</text>
</comment>
<dbReference type="EMBL" id="BMVN01000066">
    <property type="protein sequence ID" value="GHA68833.1"/>
    <property type="molecule type" value="Genomic_DNA"/>
</dbReference>
<organism evidence="2 3">
    <name type="scientific">Streptomyces canarius</name>
    <dbReference type="NCBI Taxonomy" id="285453"/>
    <lineage>
        <taxon>Bacteria</taxon>
        <taxon>Bacillati</taxon>
        <taxon>Actinomycetota</taxon>
        <taxon>Actinomycetes</taxon>
        <taxon>Kitasatosporales</taxon>
        <taxon>Streptomycetaceae</taxon>
        <taxon>Streptomyces</taxon>
    </lineage>
</organism>
<reference evidence="3" key="1">
    <citation type="journal article" date="2019" name="Int. J. Syst. Evol. Microbiol.">
        <title>The Global Catalogue of Microorganisms (GCM) 10K type strain sequencing project: providing services to taxonomists for standard genome sequencing and annotation.</title>
        <authorList>
            <consortium name="The Broad Institute Genomics Platform"/>
            <consortium name="The Broad Institute Genome Sequencing Center for Infectious Disease"/>
            <person name="Wu L."/>
            <person name="Ma J."/>
        </authorList>
    </citation>
    <scope>NUCLEOTIDE SEQUENCE [LARGE SCALE GENOMIC DNA]</scope>
    <source>
        <strain evidence="3">JCM 4733</strain>
    </source>
</reference>
<evidence type="ECO:0000313" key="2">
    <source>
        <dbReference type="EMBL" id="GHA68833.1"/>
    </source>
</evidence>
<evidence type="ECO:0000313" key="3">
    <source>
        <dbReference type="Proteomes" id="UP000653644"/>
    </source>
</evidence>